<dbReference type="EMBL" id="JBEZVE010000005">
    <property type="protein sequence ID" value="MEU3781026.1"/>
    <property type="molecule type" value="Genomic_DNA"/>
</dbReference>
<reference evidence="2 3" key="1">
    <citation type="submission" date="2024-06" db="EMBL/GenBank/DDBJ databases">
        <title>The Natural Products Discovery Center: Release of the First 8490 Sequenced Strains for Exploring Actinobacteria Biosynthetic Diversity.</title>
        <authorList>
            <person name="Kalkreuter E."/>
            <person name="Kautsar S.A."/>
            <person name="Yang D."/>
            <person name="Bader C.D."/>
            <person name="Teijaro C.N."/>
            <person name="Fluegel L."/>
            <person name="Davis C.M."/>
            <person name="Simpson J.R."/>
            <person name="Lauterbach L."/>
            <person name="Steele A.D."/>
            <person name="Gui C."/>
            <person name="Meng S."/>
            <person name="Li G."/>
            <person name="Viehrig K."/>
            <person name="Ye F."/>
            <person name="Su P."/>
            <person name="Kiefer A.F."/>
            <person name="Nichols A."/>
            <person name="Cepeda A.J."/>
            <person name="Yan W."/>
            <person name="Fan B."/>
            <person name="Jiang Y."/>
            <person name="Adhikari A."/>
            <person name="Zheng C.-J."/>
            <person name="Schuster L."/>
            <person name="Cowan T.M."/>
            <person name="Smanski M.J."/>
            <person name="Chevrette M.G."/>
            <person name="De Carvalho L.P.S."/>
            <person name="Shen B."/>
        </authorList>
    </citation>
    <scope>NUCLEOTIDE SEQUENCE [LARGE SCALE GENOMIC DNA]</scope>
    <source>
        <strain evidence="2 3">NPDC033843</strain>
    </source>
</reference>
<gene>
    <name evidence="2" type="ORF">AB0E89_10640</name>
</gene>
<protein>
    <submittedName>
        <fullName evidence="2">Uncharacterized protein</fullName>
    </submittedName>
</protein>
<evidence type="ECO:0000313" key="2">
    <source>
        <dbReference type="EMBL" id="MEU3781026.1"/>
    </source>
</evidence>
<evidence type="ECO:0000313" key="3">
    <source>
        <dbReference type="Proteomes" id="UP001550739"/>
    </source>
</evidence>
<feature type="region of interest" description="Disordered" evidence="1">
    <location>
        <begin position="1"/>
        <end position="21"/>
    </location>
</feature>
<accession>A0ABV2ZEQ1</accession>
<comment type="caution">
    <text evidence="2">The sequence shown here is derived from an EMBL/GenBank/DDBJ whole genome shotgun (WGS) entry which is preliminary data.</text>
</comment>
<proteinExistence type="predicted"/>
<name>A0ABV2ZEQ1_9ACTN</name>
<feature type="compositionally biased region" description="Polar residues" evidence="1">
    <location>
        <begin position="9"/>
        <end position="21"/>
    </location>
</feature>
<sequence length="181" mass="19908">MSLHFQRNADGTLTGRNTETGYTVTLADEEEVQRLVYEDAGCEYTPPPAPPPPGFHRFALVHEEFGQGGFGDERYESLRTRPPTGCEPADWGCFALECERPGASLLSAVSDTVAEIRREHGLVMNSLGIEKPDEWFGEDRNGYGAQIVAHLMLMSAHRAALLGYGRKDLVRLLDATGIGWA</sequence>
<dbReference type="RefSeq" id="WP_334575434.1">
    <property type="nucleotide sequence ID" value="NZ_JBEZVE010000005.1"/>
</dbReference>
<dbReference type="Proteomes" id="UP001550739">
    <property type="component" value="Unassembled WGS sequence"/>
</dbReference>
<organism evidence="2 3">
    <name type="scientific">Streptomyces sp. 900129855</name>
    <dbReference type="NCBI Taxonomy" id="3155129"/>
    <lineage>
        <taxon>Bacteria</taxon>
        <taxon>Bacillati</taxon>
        <taxon>Actinomycetota</taxon>
        <taxon>Actinomycetes</taxon>
        <taxon>Kitasatosporales</taxon>
        <taxon>Streptomycetaceae</taxon>
        <taxon>Streptomyces</taxon>
    </lineage>
</organism>
<evidence type="ECO:0000256" key="1">
    <source>
        <dbReference type="SAM" id="MobiDB-lite"/>
    </source>
</evidence>
<keyword evidence="3" id="KW-1185">Reference proteome</keyword>